<evidence type="ECO:0000256" key="1">
    <source>
        <dbReference type="SAM" id="Coils"/>
    </source>
</evidence>
<keyword evidence="4" id="KW-1185">Reference proteome</keyword>
<keyword evidence="1" id="KW-0175">Coiled coil</keyword>
<feature type="coiled-coil region" evidence="1">
    <location>
        <begin position="16"/>
        <end position="78"/>
    </location>
</feature>
<dbReference type="RefSeq" id="XP_024571471.1">
    <property type="nucleotide sequence ID" value="XM_024724247.1"/>
</dbReference>
<evidence type="ECO:0000313" key="4">
    <source>
        <dbReference type="Proteomes" id="UP000054928"/>
    </source>
</evidence>
<dbReference type="GeneID" id="36408920"/>
<accession>A0A0P1A4S0</accession>
<evidence type="ECO:0000313" key="3">
    <source>
        <dbReference type="EMBL" id="CEG35102.1"/>
    </source>
</evidence>
<proteinExistence type="predicted"/>
<feature type="compositionally biased region" description="Polar residues" evidence="2">
    <location>
        <begin position="139"/>
        <end position="158"/>
    </location>
</feature>
<protein>
    <submittedName>
        <fullName evidence="3">Uncharacterized protein</fullName>
    </submittedName>
</protein>
<evidence type="ECO:0000256" key="2">
    <source>
        <dbReference type="SAM" id="MobiDB-lite"/>
    </source>
</evidence>
<dbReference type="Proteomes" id="UP000054928">
    <property type="component" value="Unassembled WGS sequence"/>
</dbReference>
<organism evidence="3 4">
    <name type="scientific">Plasmopara halstedii</name>
    <name type="common">Downy mildew of sunflower</name>
    <dbReference type="NCBI Taxonomy" id="4781"/>
    <lineage>
        <taxon>Eukaryota</taxon>
        <taxon>Sar</taxon>
        <taxon>Stramenopiles</taxon>
        <taxon>Oomycota</taxon>
        <taxon>Peronosporomycetes</taxon>
        <taxon>Peronosporales</taxon>
        <taxon>Peronosporaceae</taxon>
        <taxon>Plasmopara</taxon>
    </lineage>
</organism>
<dbReference type="EMBL" id="CCYD01000007">
    <property type="protein sequence ID" value="CEG35102.1"/>
    <property type="molecule type" value="Genomic_DNA"/>
</dbReference>
<dbReference type="OrthoDB" id="128435at2759"/>
<reference evidence="4" key="1">
    <citation type="submission" date="2014-09" db="EMBL/GenBank/DDBJ databases">
        <authorList>
            <person name="Sharma Rahul"/>
            <person name="Thines Marco"/>
        </authorList>
    </citation>
    <scope>NUCLEOTIDE SEQUENCE [LARGE SCALE GENOMIC DNA]</scope>
</reference>
<name>A0A0P1A4S0_PLAHL</name>
<dbReference type="AlphaFoldDB" id="A0A0P1A4S0"/>
<feature type="region of interest" description="Disordered" evidence="2">
    <location>
        <begin position="139"/>
        <end position="162"/>
    </location>
</feature>
<sequence length="225" mass="25635">MGTKQSVLKKEIASLRLELRERSAKHQEELTKAKKEVRLLQTKLQELQDIIRQADDETDKLKVEARNQEERMKALMWELARQLRLNGTPILTSPRSSQATSPSTRIALKWRLNDDLMLRQSTVSPKKNAVSLKEVSLDSAASSNCHDSKEATNVTSPHRSPLIRLDSTSSLTKISQSDLENNCKLSSKSNSNELKREDQELILERTQDAEIFAWEYKSESDSDTN</sequence>